<protein>
    <submittedName>
        <fullName evidence="2">Uncharacterized protein</fullName>
    </submittedName>
</protein>
<reference evidence="2" key="1">
    <citation type="submission" date="2020-04" db="EMBL/GenBank/DDBJ databases">
        <authorList>
            <person name="Chiriac C."/>
            <person name="Salcher M."/>
            <person name="Ghai R."/>
            <person name="Kavagutti S V."/>
        </authorList>
    </citation>
    <scope>NUCLEOTIDE SEQUENCE</scope>
</reference>
<evidence type="ECO:0000313" key="1">
    <source>
        <dbReference type="EMBL" id="CAB4142772.1"/>
    </source>
</evidence>
<evidence type="ECO:0000313" key="2">
    <source>
        <dbReference type="EMBL" id="CAB4162348.1"/>
    </source>
</evidence>
<dbReference type="EMBL" id="LR796418">
    <property type="protein sequence ID" value="CAB4142772.1"/>
    <property type="molecule type" value="Genomic_DNA"/>
</dbReference>
<name>A0A6J5NZ44_9CAUD</name>
<dbReference type="EMBL" id="LR796737">
    <property type="protein sequence ID" value="CAB4162348.1"/>
    <property type="molecule type" value="Genomic_DNA"/>
</dbReference>
<proteinExistence type="predicted"/>
<sequence>MSTLTDKFKLDGSLFEQVADNIDNLQSTSRTQNLVVGKKTNFKGSINGVEVPASVTLKEASLSRLSVLRQQSPYTGKEYYLVTGVMNPVKMDISIMNDGQELSIIDLLHQFVTDSGKAVDRDKFVASLGSLGMNFANGMPLFFQQFGANEDGFKHAINAFKSAGAVDVTGRIETPGRIVAAYQHKTGVPLSAFELGTTDRSKSRTNQGFLNLVDAAVDTFQRVYGLRLQANVIQEKMDTLSQAKVKEAQERVDKLKQLSRQWVSNWSGSQQRIQVTPSGVQEKQDIYDPVNAPCGRFTMVVNGTDVACDLWSNSAQANGSAPVATEIAADAEMPF</sequence>
<organism evidence="2">
    <name type="scientific">uncultured Caudovirales phage</name>
    <dbReference type="NCBI Taxonomy" id="2100421"/>
    <lineage>
        <taxon>Viruses</taxon>
        <taxon>Duplodnaviria</taxon>
        <taxon>Heunggongvirae</taxon>
        <taxon>Uroviricota</taxon>
        <taxon>Caudoviricetes</taxon>
        <taxon>Peduoviridae</taxon>
        <taxon>Maltschvirus</taxon>
        <taxon>Maltschvirus maltsch</taxon>
    </lineage>
</organism>
<accession>A0A6J5NZ44</accession>
<gene>
    <name evidence="1" type="ORF">UFOVP436_34</name>
    <name evidence="2" type="ORF">UFOVP784_34</name>
</gene>